<evidence type="ECO:0000313" key="2">
    <source>
        <dbReference type="Proteomes" id="UP001333110"/>
    </source>
</evidence>
<dbReference type="Proteomes" id="UP001333110">
    <property type="component" value="Unassembled WGS sequence"/>
</dbReference>
<reference evidence="1 2" key="1">
    <citation type="journal article" date="2023" name="J. Hered.">
        <title>Chromosome-level genome of the wood stork (Mycteria americana) provides insight into avian chromosome evolution.</title>
        <authorList>
            <person name="Flamio R. Jr."/>
            <person name="Ramstad K.M."/>
        </authorList>
    </citation>
    <scope>NUCLEOTIDE SEQUENCE [LARGE SCALE GENOMIC DNA]</scope>
    <source>
        <strain evidence="1">JAX WOST 10</strain>
    </source>
</reference>
<gene>
    <name evidence="1" type="ORF">QYF61_020975</name>
</gene>
<feature type="non-terminal residue" evidence="1">
    <location>
        <position position="110"/>
    </location>
</feature>
<dbReference type="AlphaFoldDB" id="A0AAN7NLP4"/>
<accession>A0AAN7NLP4</accession>
<name>A0AAN7NLP4_MYCAM</name>
<evidence type="ECO:0000313" key="1">
    <source>
        <dbReference type="EMBL" id="KAK4827697.1"/>
    </source>
</evidence>
<organism evidence="1 2">
    <name type="scientific">Mycteria americana</name>
    <name type="common">Wood stork</name>
    <dbReference type="NCBI Taxonomy" id="33587"/>
    <lineage>
        <taxon>Eukaryota</taxon>
        <taxon>Metazoa</taxon>
        <taxon>Chordata</taxon>
        <taxon>Craniata</taxon>
        <taxon>Vertebrata</taxon>
        <taxon>Euteleostomi</taxon>
        <taxon>Archelosauria</taxon>
        <taxon>Archosauria</taxon>
        <taxon>Dinosauria</taxon>
        <taxon>Saurischia</taxon>
        <taxon>Theropoda</taxon>
        <taxon>Coelurosauria</taxon>
        <taxon>Aves</taxon>
        <taxon>Neognathae</taxon>
        <taxon>Neoaves</taxon>
        <taxon>Aequornithes</taxon>
        <taxon>Ciconiiformes</taxon>
        <taxon>Ciconiidae</taxon>
        <taxon>Mycteria</taxon>
    </lineage>
</organism>
<dbReference type="EMBL" id="JAUNZN010000002">
    <property type="protein sequence ID" value="KAK4827697.1"/>
    <property type="molecule type" value="Genomic_DNA"/>
</dbReference>
<keyword evidence="2" id="KW-1185">Reference proteome</keyword>
<proteinExistence type="predicted"/>
<comment type="caution">
    <text evidence="1">The sequence shown here is derived from an EMBL/GenBank/DDBJ whole genome shotgun (WGS) entry which is preliminary data.</text>
</comment>
<protein>
    <submittedName>
        <fullName evidence="1">Uncharacterized protein</fullName>
    </submittedName>
</protein>
<sequence length="110" mass="12137">MWHFGTWFIRHGGVGLTVGLDDLRGSAWRREGLGTPYCSLLILKRKLIKNMEKDFLPGPVVTGQEIGYKEEILYDEGGETLEQVAQGSCGCLILGSVQGQVGWGLEQLDL</sequence>